<feature type="transmembrane region" description="Helical" evidence="7">
    <location>
        <begin position="48"/>
        <end position="69"/>
    </location>
</feature>
<evidence type="ECO:0000256" key="1">
    <source>
        <dbReference type="ARBA" id="ARBA00004429"/>
    </source>
</evidence>
<protein>
    <submittedName>
        <fullName evidence="9">C4-dicarboxylate transporter DctM subunit</fullName>
    </submittedName>
</protein>
<dbReference type="GO" id="GO:0005886">
    <property type="term" value="C:plasma membrane"/>
    <property type="evidence" value="ECO:0007669"/>
    <property type="project" value="UniProtKB-SubCell"/>
</dbReference>
<comment type="caution">
    <text evidence="9">The sequence shown here is derived from an EMBL/GenBank/DDBJ whole genome shotgun (WGS) entry which is preliminary data.</text>
</comment>
<keyword evidence="10" id="KW-1185">Reference proteome</keyword>
<keyword evidence="5 7" id="KW-1133">Transmembrane helix</keyword>
<organism evidence="9 10">
    <name type="scientific">Anaerosolibacter carboniphilus</name>
    <dbReference type="NCBI Taxonomy" id="1417629"/>
    <lineage>
        <taxon>Bacteria</taxon>
        <taxon>Bacillati</taxon>
        <taxon>Bacillota</taxon>
        <taxon>Clostridia</taxon>
        <taxon>Peptostreptococcales</taxon>
        <taxon>Thermotaleaceae</taxon>
        <taxon>Anaerosolibacter</taxon>
    </lineage>
</organism>
<keyword evidence="4 7" id="KW-0812">Transmembrane</keyword>
<dbReference type="Pfam" id="PF06808">
    <property type="entry name" value="DctM"/>
    <property type="match status" value="1"/>
</dbReference>
<reference evidence="9 10" key="1">
    <citation type="submission" date="2020-08" db="EMBL/GenBank/DDBJ databases">
        <title>Genomic Encyclopedia of Type Strains, Phase IV (KMG-IV): sequencing the most valuable type-strain genomes for metagenomic binning, comparative biology and taxonomic classification.</title>
        <authorList>
            <person name="Goeker M."/>
        </authorList>
    </citation>
    <scope>NUCLEOTIDE SEQUENCE [LARGE SCALE GENOMIC DNA]</scope>
    <source>
        <strain evidence="9 10">DSM 103526</strain>
    </source>
</reference>
<feature type="transmembrane region" description="Helical" evidence="7">
    <location>
        <begin position="81"/>
        <end position="105"/>
    </location>
</feature>
<evidence type="ECO:0000256" key="3">
    <source>
        <dbReference type="ARBA" id="ARBA00022519"/>
    </source>
</evidence>
<feature type="transmembrane region" description="Helical" evidence="7">
    <location>
        <begin position="393"/>
        <end position="414"/>
    </location>
</feature>
<accession>A0A841L5Y8</accession>
<evidence type="ECO:0000313" key="9">
    <source>
        <dbReference type="EMBL" id="MBB6218512.1"/>
    </source>
</evidence>
<evidence type="ECO:0000259" key="8">
    <source>
        <dbReference type="Pfam" id="PF06808"/>
    </source>
</evidence>
<dbReference type="PANTHER" id="PTHR33362">
    <property type="entry name" value="SIALIC ACID TRAP TRANSPORTER PERMEASE PROTEIN SIAT-RELATED"/>
    <property type="match status" value="1"/>
</dbReference>
<dbReference type="InterPro" id="IPR010656">
    <property type="entry name" value="DctM"/>
</dbReference>
<keyword evidence="6 7" id="KW-0472">Membrane</keyword>
<dbReference type="AlphaFoldDB" id="A0A841L5Y8"/>
<gene>
    <name evidence="9" type="ORF">HNQ80_004678</name>
</gene>
<sequence length="426" mass="44783">MSISLVLFGSLTVFLLLGVPIAISIGFASLLGLVFSNMPTVYLAQGSFVAVDSFPLMAVPFFILAGNLMETGGLSKRLVRVANIMMGSFTGGLSTVTIIACAFFAAISGSGPATVAAIGSIMIPAMIKKGYSKDFASAVAASGGALGILIPPSIVMVVYGVVGSVSIGDLFIAGILPGMVISAVLIAVGYIIAKKNGYSGSGEKFTFGEFASAVKDAVWALLAPVIILGGIYGGIFTPTEAAVVAVVYGFVVGAFIYKELKFDQIYNSLYKTAITVGSVMIIIGVATTFGRLMTMYQIPHKMAMYLSSVSQNKFVILMLINLFLLFIGMFMETLATVIILTPLLLPVVTNLGVDPIHFGILLVVNSEIGFLTPPLGVNLFVASNISKISIEKITRAIFPFILALFAAVTLLTFIPEISTFLPKLLK</sequence>
<dbReference type="InterPro" id="IPR004681">
    <property type="entry name" value="TRAP_DctM"/>
</dbReference>
<feature type="transmembrane region" description="Helical" evidence="7">
    <location>
        <begin position="241"/>
        <end position="257"/>
    </location>
</feature>
<feature type="transmembrane region" description="Helical" evidence="7">
    <location>
        <begin position="309"/>
        <end position="327"/>
    </location>
</feature>
<dbReference type="PANTHER" id="PTHR33362:SF3">
    <property type="entry name" value="SIALIC ACID TRAP TRANSPORTER PERMEASE PROTEIN SIAT"/>
    <property type="match status" value="1"/>
</dbReference>
<dbReference type="RefSeq" id="WP_184313049.1">
    <property type="nucleotide sequence ID" value="NZ_JACHEN010000040.1"/>
</dbReference>
<comment type="subcellular location">
    <subcellularLocation>
        <location evidence="1">Cell inner membrane</location>
        <topology evidence="1">Multi-pass membrane protein</topology>
    </subcellularLocation>
</comment>
<feature type="transmembrane region" description="Helical" evidence="7">
    <location>
        <begin position="171"/>
        <end position="193"/>
    </location>
</feature>
<evidence type="ECO:0000256" key="2">
    <source>
        <dbReference type="ARBA" id="ARBA00022475"/>
    </source>
</evidence>
<dbReference type="EMBL" id="JACHEN010000040">
    <property type="protein sequence ID" value="MBB6218512.1"/>
    <property type="molecule type" value="Genomic_DNA"/>
</dbReference>
<feature type="transmembrane region" description="Helical" evidence="7">
    <location>
        <begin position="214"/>
        <end position="235"/>
    </location>
</feature>
<proteinExistence type="predicted"/>
<evidence type="ECO:0000313" key="10">
    <source>
        <dbReference type="Proteomes" id="UP000579281"/>
    </source>
</evidence>
<evidence type="ECO:0000256" key="4">
    <source>
        <dbReference type="ARBA" id="ARBA00022692"/>
    </source>
</evidence>
<evidence type="ECO:0000256" key="7">
    <source>
        <dbReference type="SAM" id="Phobius"/>
    </source>
</evidence>
<dbReference type="NCBIfam" id="TIGR00786">
    <property type="entry name" value="dctM"/>
    <property type="match status" value="1"/>
</dbReference>
<feature type="transmembrane region" description="Helical" evidence="7">
    <location>
        <begin position="269"/>
        <end position="289"/>
    </location>
</feature>
<dbReference type="GO" id="GO:0022857">
    <property type="term" value="F:transmembrane transporter activity"/>
    <property type="evidence" value="ECO:0007669"/>
    <property type="project" value="TreeGrafter"/>
</dbReference>
<dbReference type="PIRSF" id="PIRSF006066">
    <property type="entry name" value="HI0050"/>
    <property type="match status" value="1"/>
</dbReference>
<feature type="transmembrane region" description="Helical" evidence="7">
    <location>
        <begin position="359"/>
        <end position="381"/>
    </location>
</feature>
<evidence type="ECO:0000256" key="5">
    <source>
        <dbReference type="ARBA" id="ARBA00022989"/>
    </source>
</evidence>
<name>A0A841L5Y8_9FIRM</name>
<evidence type="ECO:0000256" key="6">
    <source>
        <dbReference type="ARBA" id="ARBA00023136"/>
    </source>
</evidence>
<keyword evidence="2" id="KW-1003">Cell membrane</keyword>
<feature type="transmembrane region" description="Helical" evidence="7">
    <location>
        <begin position="139"/>
        <end position="159"/>
    </location>
</feature>
<keyword evidence="3" id="KW-0997">Cell inner membrane</keyword>
<feature type="domain" description="TRAP C4-dicarboxylate transport system permease DctM subunit" evidence="8">
    <location>
        <begin position="8"/>
        <end position="417"/>
    </location>
</feature>
<dbReference type="Proteomes" id="UP000579281">
    <property type="component" value="Unassembled WGS sequence"/>
</dbReference>